<evidence type="ECO:0000313" key="2">
    <source>
        <dbReference type="Proteomes" id="UP000027222"/>
    </source>
</evidence>
<accession>A0A067SHX2</accession>
<dbReference type="EMBL" id="KL142424">
    <property type="protein sequence ID" value="KDR66368.1"/>
    <property type="molecule type" value="Genomic_DNA"/>
</dbReference>
<sequence>MHELLLAYGQTHIPSSPPISISAIDLHQILAGSFSCHHLLDEHHTSNRLRTLAFYQQGEPHGTRTPRMNSDLRLDGRTLWTAVGLPCEICLRPKRRVSGLVPRSSPNLLQVRPYLHSVLPVTPNDDDLLHPLANLRARTTRVPSIVSIPV</sequence>
<dbReference type="HOGENOM" id="CLU_1740650_0_0_1"/>
<evidence type="ECO:0000313" key="1">
    <source>
        <dbReference type="EMBL" id="KDR66368.1"/>
    </source>
</evidence>
<protein>
    <submittedName>
        <fullName evidence="1">Uncharacterized protein</fullName>
    </submittedName>
</protein>
<reference evidence="2" key="1">
    <citation type="journal article" date="2014" name="Proc. Natl. Acad. Sci. U.S.A.">
        <title>Extensive sampling of basidiomycete genomes demonstrates inadequacy of the white-rot/brown-rot paradigm for wood decay fungi.</title>
        <authorList>
            <person name="Riley R."/>
            <person name="Salamov A.A."/>
            <person name="Brown D.W."/>
            <person name="Nagy L.G."/>
            <person name="Floudas D."/>
            <person name="Held B.W."/>
            <person name="Levasseur A."/>
            <person name="Lombard V."/>
            <person name="Morin E."/>
            <person name="Otillar R."/>
            <person name="Lindquist E.A."/>
            <person name="Sun H."/>
            <person name="LaButti K.M."/>
            <person name="Schmutz J."/>
            <person name="Jabbour D."/>
            <person name="Luo H."/>
            <person name="Baker S.E."/>
            <person name="Pisabarro A.G."/>
            <person name="Walton J.D."/>
            <person name="Blanchette R.A."/>
            <person name="Henrissat B."/>
            <person name="Martin F."/>
            <person name="Cullen D."/>
            <person name="Hibbett D.S."/>
            <person name="Grigoriev I.V."/>
        </authorList>
    </citation>
    <scope>NUCLEOTIDE SEQUENCE [LARGE SCALE GENOMIC DNA]</scope>
    <source>
        <strain evidence="2">CBS 339.88</strain>
    </source>
</reference>
<dbReference type="AlphaFoldDB" id="A0A067SHX2"/>
<organism evidence="1 2">
    <name type="scientific">Galerina marginata (strain CBS 339.88)</name>
    <dbReference type="NCBI Taxonomy" id="685588"/>
    <lineage>
        <taxon>Eukaryota</taxon>
        <taxon>Fungi</taxon>
        <taxon>Dikarya</taxon>
        <taxon>Basidiomycota</taxon>
        <taxon>Agaricomycotina</taxon>
        <taxon>Agaricomycetes</taxon>
        <taxon>Agaricomycetidae</taxon>
        <taxon>Agaricales</taxon>
        <taxon>Agaricineae</taxon>
        <taxon>Strophariaceae</taxon>
        <taxon>Galerina</taxon>
    </lineage>
</organism>
<dbReference type="Proteomes" id="UP000027222">
    <property type="component" value="Unassembled WGS sequence"/>
</dbReference>
<gene>
    <name evidence="1" type="ORF">GALMADRAFT_232584</name>
</gene>
<name>A0A067SHX2_GALM3</name>
<proteinExistence type="predicted"/>
<keyword evidence="2" id="KW-1185">Reference proteome</keyword>